<comment type="caution">
    <text evidence="2">The sequence shown here is derived from an EMBL/GenBank/DDBJ whole genome shotgun (WGS) entry which is preliminary data.</text>
</comment>
<evidence type="ECO:0000313" key="3">
    <source>
        <dbReference type="Proteomes" id="UP000246483"/>
    </source>
</evidence>
<keyword evidence="3" id="KW-1185">Reference proteome</keyword>
<dbReference type="Proteomes" id="UP000246483">
    <property type="component" value="Unassembled WGS sequence"/>
</dbReference>
<gene>
    <name evidence="2" type="ORF">DFR36_10812</name>
</gene>
<accession>A0A317R8L1</accession>
<dbReference type="OrthoDB" id="5298153at2"/>
<feature type="signal peptide" evidence="1">
    <location>
        <begin position="1"/>
        <end position="28"/>
    </location>
</feature>
<evidence type="ECO:0000256" key="1">
    <source>
        <dbReference type="SAM" id="SignalP"/>
    </source>
</evidence>
<dbReference type="InterPro" id="IPR025500">
    <property type="entry name" value="DUF4390"/>
</dbReference>
<organism evidence="2 3">
    <name type="scientific">Melaminivora alkalimesophila</name>
    <dbReference type="NCBI Taxonomy" id="1165852"/>
    <lineage>
        <taxon>Bacteria</taxon>
        <taxon>Pseudomonadati</taxon>
        <taxon>Pseudomonadota</taxon>
        <taxon>Betaproteobacteria</taxon>
        <taxon>Burkholderiales</taxon>
        <taxon>Comamonadaceae</taxon>
        <taxon>Melaminivora</taxon>
    </lineage>
</organism>
<dbReference type="Pfam" id="PF14334">
    <property type="entry name" value="DUF4390"/>
    <property type="match status" value="1"/>
</dbReference>
<name>A0A317R8L1_9BURK</name>
<feature type="chain" id="PRO_5016237108" evidence="1">
    <location>
        <begin position="29"/>
        <end position="211"/>
    </location>
</feature>
<sequence length="211" mass="23068">MASSCVNLGRRRLCGLWLLALPAGAALAGWPARAADGNGILELRVERSSEAGMYLTAHWSLVLPPLVESALLQGIAMHFVVEAQVRQPRWFWSDKVVAQAVRHLRLSYQPLTRRWRLVQSSTAQEDASGLGMALGQGFDSLEEALETLQRAAGWKIAEAGQLDPAEAYVVELQVRLDTSQLPRPLQFGAVGRSGWRLALSRTVAVPPEPLP</sequence>
<keyword evidence="1" id="KW-0732">Signal</keyword>
<dbReference type="EMBL" id="QGUB01000008">
    <property type="protein sequence ID" value="PWW44339.1"/>
    <property type="molecule type" value="Genomic_DNA"/>
</dbReference>
<protein>
    <submittedName>
        <fullName evidence="2">Uncharacterized protein DUF4390</fullName>
    </submittedName>
</protein>
<evidence type="ECO:0000313" key="2">
    <source>
        <dbReference type="EMBL" id="PWW44339.1"/>
    </source>
</evidence>
<dbReference type="AlphaFoldDB" id="A0A317R8L1"/>
<proteinExistence type="predicted"/>
<reference evidence="2 3" key="1">
    <citation type="submission" date="2018-05" db="EMBL/GenBank/DDBJ databases">
        <title>Genomic Encyclopedia of Type Strains, Phase IV (KMG-IV): sequencing the most valuable type-strain genomes for metagenomic binning, comparative biology and taxonomic classification.</title>
        <authorList>
            <person name="Goeker M."/>
        </authorList>
    </citation>
    <scope>NUCLEOTIDE SEQUENCE [LARGE SCALE GENOMIC DNA]</scope>
    <source>
        <strain evidence="2 3">DSM 26006</strain>
    </source>
</reference>
<dbReference type="RefSeq" id="WP_110012413.1">
    <property type="nucleotide sequence ID" value="NZ_ALEE01000324.1"/>
</dbReference>